<dbReference type="EMBL" id="LAZR01051192">
    <property type="protein sequence ID" value="KKK85688.1"/>
    <property type="molecule type" value="Genomic_DNA"/>
</dbReference>
<gene>
    <name evidence="1" type="ORF">LCGC14_2770770</name>
</gene>
<dbReference type="AlphaFoldDB" id="A0A0F8YWA7"/>
<evidence type="ECO:0000313" key="1">
    <source>
        <dbReference type="EMBL" id="KKK85688.1"/>
    </source>
</evidence>
<reference evidence="1" key="1">
    <citation type="journal article" date="2015" name="Nature">
        <title>Complex archaea that bridge the gap between prokaryotes and eukaryotes.</title>
        <authorList>
            <person name="Spang A."/>
            <person name="Saw J.H."/>
            <person name="Jorgensen S.L."/>
            <person name="Zaremba-Niedzwiedzka K."/>
            <person name="Martijn J."/>
            <person name="Lind A.E."/>
            <person name="van Eijk R."/>
            <person name="Schleper C."/>
            <person name="Guy L."/>
            <person name="Ettema T.J."/>
        </authorList>
    </citation>
    <scope>NUCLEOTIDE SEQUENCE</scope>
</reference>
<protein>
    <submittedName>
        <fullName evidence="1">Uncharacterized protein</fullName>
    </submittedName>
</protein>
<accession>A0A0F8YWA7</accession>
<name>A0A0F8YWA7_9ZZZZ</name>
<proteinExistence type="predicted"/>
<comment type="caution">
    <text evidence="1">The sequence shown here is derived from an EMBL/GenBank/DDBJ whole genome shotgun (WGS) entry which is preliminary data.</text>
</comment>
<sequence length="177" mass="19753">MSVTAQAGRVQQICEALVLLLDVADAADEFKETIGAKRVYTTLTGLHEVGDTVVTMVAPVMTKRARDSNGTYGRYVVVEILVRVHLTNDVRDDLATMDNRVYLAELIDNYLAAEANSDLTLVVGANEKTAEYIEPTDKRADKDIRDDLGVLWDSADLVEKRQQTVLVRVAYWVDEDY</sequence>
<organism evidence="1">
    <name type="scientific">marine sediment metagenome</name>
    <dbReference type="NCBI Taxonomy" id="412755"/>
    <lineage>
        <taxon>unclassified sequences</taxon>
        <taxon>metagenomes</taxon>
        <taxon>ecological metagenomes</taxon>
    </lineage>
</organism>